<protein>
    <submittedName>
        <fullName evidence="1">Uncharacterized protein</fullName>
    </submittedName>
</protein>
<evidence type="ECO:0000313" key="1">
    <source>
        <dbReference type="EMBL" id="CAA9232498.1"/>
    </source>
</evidence>
<dbReference type="EMBL" id="CADCTR010000310">
    <property type="protein sequence ID" value="CAA9232498.1"/>
    <property type="molecule type" value="Genomic_DNA"/>
</dbReference>
<gene>
    <name evidence="1" type="ORF">AVDCRST_MAG93-942</name>
</gene>
<reference evidence="1" key="1">
    <citation type="submission" date="2020-02" db="EMBL/GenBank/DDBJ databases">
        <authorList>
            <person name="Meier V. D."/>
        </authorList>
    </citation>
    <scope>NUCLEOTIDE SEQUENCE</scope>
    <source>
        <strain evidence="1">AVDCRST_MAG93</strain>
    </source>
</reference>
<organism evidence="1">
    <name type="scientific">uncultured Chloroflexia bacterium</name>
    <dbReference type="NCBI Taxonomy" id="1672391"/>
    <lineage>
        <taxon>Bacteria</taxon>
        <taxon>Bacillati</taxon>
        <taxon>Chloroflexota</taxon>
        <taxon>Chloroflexia</taxon>
        <taxon>environmental samples</taxon>
    </lineage>
</organism>
<proteinExistence type="predicted"/>
<dbReference type="AlphaFoldDB" id="A0A6J4HTT7"/>
<accession>A0A6J4HTT7</accession>
<sequence>MWKTARASCCQPPISSNSKIERKLKAWWRESAGVLQRTPLPPAGSARQCPGLTWPELSRAATTLSAKLADPLVPGFLPHTHRAFVFGPEALVLRRLADKPGLASSRAGSLS</sequence>
<name>A0A6J4HTT7_9CHLR</name>